<dbReference type="GeneID" id="95798550"/>
<feature type="domain" description="Glutamine amidotransferase type-2" evidence="12">
    <location>
        <begin position="2"/>
        <end position="227"/>
    </location>
</feature>
<feature type="site" description="Important for beta-aspartyl-AMP intermediate formation" evidence="11">
    <location>
        <position position="393"/>
    </location>
</feature>
<dbReference type="GO" id="GO:0005829">
    <property type="term" value="C:cytosol"/>
    <property type="evidence" value="ECO:0007669"/>
    <property type="project" value="TreeGrafter"/>
</dbReference>
<evidence type="ECO:0000256" key="6">
    <source>
        <dbReference type="ARBA" id="ARBA00022888"/>
    </source>
</evidence>
<feature type="binding site" evidence="10">
    <location>
        <position position="115"/>
    </location>
    <ligand>
        <name>L-glutamine</name>
        <dbReference type="ChEBI" id="CHEBI:58359"/>
    </ligand>
</feature>
<dbReference type="RefSeq" id="WP_184913878.1">
    <property type="nucleotide sequence ID" value="NZ_JACHMS010000001.1"/>
</dbReference>
<feature type="binding site" evidence="10">
    <location>
        <position position="274"/>
    </location>
    <ligand>
        <name>ATP</name>
        <dbReference type="ChEBI" id="CHEBI:30616"/>
    </ligand>
</feature>
<feature type="binding site" evidence="10">
    <location>
        <begin position="391"/>
        <end position="392"/>
    </location>
    <ligand>
        <name>ATP</name>
        <dbReference type="ChEBI" id="CHEBI:30616"/>
    </ligand>
</feature>
<comment type="catalytic activity">
    <reaction evidence="8">
        <text>L-aspartate + L-glutamine + ATP + H2O = L-asparagine + L-glutamate + AMP + diphosphate + H(+)</text>
        <dbReference type="Rhea" id="RHEA:12228"/>
        <dbReference type="ChEBI" id="CHEBI:15377"/>
        <dbReference type="ChEBI" id="CHEBI:15378"/>
        <dbReference type="ChEBI" id="CHEBI:29985"/>
        <dbReference type="ChEBI" id="CHEBI:29991"/>
        <dbReference type="ChEBI" id="CHEBI:30616"/>
        <dbReference type="ChEBI" id="CHEBI:33019"/>
        <dbReference type="ChEBI" id="CHEBI:58048"/>
        <dbReference type="ChEBI" id="CHEBI:58359"/>
        <dbReference type="ChEBI" id="CHEBI:456215"/>
        <dbReference type="EC" id="6.3.5.4"/>
    </reaction>
</comment>
<keyword evidence="9" id="KW-0028">Amino-acid biosynthesis</keyword>
<evidence type="ECO:0000256" key="1">
    <source>
        <dbReference type="ARBA" id="ARBA00005187"/>
    </source>
</evidence>
<dbReference type="Gene3D" id="3.40.50.620">
    <property type="entry name" value="HUPs"/>
    <property type="match status" value="1"/>
</dbReference>
<feature type="active site" description="For GATase activity" evidence="9">
    <location>
        <position position="2"/>
    </location>
</feature>
<dbReference type="SUPFAM" id="SSF52402">
    <property type="entry name" value="Adenine nucleotide alpha hydrolases-like"/>
    <property type="match status" value="1"/>
</dbReference>
<comment type="caution">
    <text evidence="13">The sequence shown here is derived from an EMBL/GenBank/DDBJ whole genome shotgun (WGS) entry which is preliminary data.</text>
</comment>
<evidence type="ECO:0000256" key="4">
    <source>
        <dbReference type="ARBA" id="ARBA00022741"/>
    </source>
</evidence>
<dbReference type="PANTHER" id="PTHR43284">
    <property type="entry name" value="ASPARAGINE SYNTHETASE (GLUTAMINE-HYDROLYZING)"/>
    <property type="match status" value="1"/>
</dbReference>
<evidence type="ECO:0000256" key="9">
    <source>
        <dbReference type="PIRSR" id="PIRSR001589-1"/>
    </source>
</evidence>
<protein>
    <recommendedName>
        <fullName evidence="3">asparagine synthase (glutamine-hydrolyzing)</fullName>
        <ecNumber evidence="3">6.3.5.4</ecNumber>
    </recommendedName>
</protein>
<comment type="pathway">
    <text evidence="1">Amino-acid biosynthesis; L-asparagine biosynthesis; L-asparagine from L-aspartate (L-Gln route): step 1/1.</text>
</comment>
<dbReference type="Proteomes" id="UP000565089">
    <property type="component" value="Unassembled WGS sequence"/>
</dbReference>
<evidence type="ECO:0000313" key="14">
    <source>
        <dbReference type="Proteomes" id="UP000565089"/>
    </source>
</evidence>
<dbReference type="EC" id="6.3.5.4" evidence="3"/>
<evidence type="ECO:0000256" key="5">
    <source>
        <dbReference type="ARBA" id="ARBA00022840"/>
    </source>
</evidence>
<name>A0A7W7GL88_9ACTN</name>
<dbReference type="InterPro" id="IPR029055">
    <property type="entry name" value="Ntn_hydrolases_N"/>
</dbReference>
<keyword evidence="14" id="KW-1185">Reference proteome</keyword>
<dbReference type="AlphaFoldDB" id="A0A7W7GL88"/>
<dbReference type="Gene3D" id="3.60.20.10">
    <property type="entry name" value="Glutamine Phosphoribosylpyrophosphate, subunit 1, domain 1"/>
    <property type="match status" value="1"/>
</dbReference>
<accession>A0A7W7GL88</accession>
<evidence type="ECO:0000256" key="10">
    <source>
        <dbReference type="PIRSR" id="PIRSR001589-2"/>
    </source>
</evidence>
<dbReference type="InterPro" id="IPR017932">
    <property type="entry name" value="GATase_2_dom"/>
</dbReference>
<comment type="similarity">
    <text evidence="2">Belongs to the asparagine synthetase family.</text>
</comment>
<dbReference type="GO" id="GO:0006529">
    <property type="term" value="P:asparagine biosynthetic process"/>
    <property type="evidence" value="ECO:0007669"/>
    <property type="project" value="UniProtKB-KW"/>
</dbReference>
<dbReference type="PROSITE" id="PS51278">
    <property type="entry name" value="GATASE_TYPE_2"/>
    <property type="match status" value="1"/>
</dbReference>
<gene>
    <name evidence="13" type="ORF">BJ965_006585</name>
</gene>
<dbReference type="CDD" id="cd00712">
    <property type="entry name" value="AsnB"/>
    <property type="match status" value="1"/>
</dbReference>
<dbReference type="SUPFAM" id="SSF56235">
    <property type="entry name" value="N-terminal nucleophile aminohydrolases (Ntn hydrolases)"/>
    <property type="match status" value="1"/>
</dbReference>
<dbReference type="InterPro" id="IPR006426">
    <property type="entry name" value="Asn_synth_AEB"/>
</dbReference>
<evidence type="ECO:0000256" key="2">
    <source>
        <dbReference type="ARBA" id="ARBA00005752"/>
    </source>
</evidence>
<keyword evidence="5 10" id="KW-0067">ATP-binding</keyword>
<sequence length="623" mass="69660">MCGIAGWADVGLDLTREVDGVEPMVRTMACRGPDAAGIHAGEHAVLGHRRLAIIDLEGGRQPMAAPMRPDAAATAGPGEGERPAVVLSYSGEVYNFRELREQLRGFGHAFRTRSDTEVVLHAYLQWGQDFVRRLNGMFAFALWDERDQRLLLVRDRLGIKPLYVARLASGVLFGSEPKAILAHPRFRARIDSQGLADLLGLAKTPGVTPYRDIEEVPPGCVAVYDRHGLRTDRYWSLGRHPHEDDAEATAGTVRALLEDTVTRQMVTDVPLCTLLSGGLDSTVLTALAAQVQARAGEPPVRSFAVDFTGSEADFRASDFRPERDSPYALEAARHIGTDHRLIELSAGELTRDAHRDAVLRAHDLPYTFGDVDTSLHLLFRAIREHSTVALSGESADEVFGGYAWFHDPSAVQAARFPWLSRMQLITPDLLAPGFRAATRFEEYRADRYREALGEVEHLPGDSPAERRMREIGHLHLTRWLPALLDRKDRLSMAAGLEVRVPFCDHRLVEYVHNTPWDLKTPGGDPKGLLKRATRDIVPRSVLERRKSPYPTTADQLYEKDLRARTQTLLADRSSPAFDVVDARELARLLEHPQGHFDTQLRRNGLETALYLDRWMREYGIAPE</sequence>
<keyword evidence="4 10" id="KW-0547">Nucleotide-binding</keyword>
<keyword evidence="7 9" id="KW-0315">Glutamine amidotransferase</keyword>
<dbReference type="PANTHER" id="PTHR43284:SF1">
    <property type="entry name" value="ASPARAGINE SYNTHETASE"/>
    <property type="match status" value="1"/>
</dbReference>
<dbReference type="CDD" id="cd01991">
    <property type="entry name" value="Asn_synthase_B_C"/>
    <property type="match status" value="1"/>
</dbReference>
<feature type="binding site" evidence="10">
    <location>
        <position position="305"/>
    </location>
    <ligand>
        <name>ATP</name>
        <dbReference type="ChEBI" id="CHEBI:30616"/>
    </ligand>
</feature>
<keyword evidence="13" id="KW-0436">Ligase</keyword>
<dbReference type="InterPro" id="IPR051786">
    <property type="entry name" value="ASN_synthetase/amidase"/>
</dbReference>
<keyword evidence="6 9" id="KW-0061">Asparagine biosynthesis</keyword>
<dbReference type="EMBL" id="JACHMS010000001">
    <property type="protein sequence ID" value="MBB4716703.1"/>
    <property type="molecule type" value="Genomic_DNA"/>
</dbReference>
<organism evidence="13 14">
    <name type="scientific">Streptomyces luteogriseus</name>
    <dbReference type="NCBI Taxonomy" id="68233"/>
    <lineage>
        <taxon>Bacteria</taxon>
        <taxon>Bacillati</taxon>
        <taxon>Actinomycetota</taxon>
        <taxon>Actinomycetes</taxon>
        <taxon>Kitasatosporales</taxon>
        <taxon>Streptomycetaceae</taxon>
        <taxon>Streptomyces</taxon>
    </lineage>
</organism>
<evidence type="ECO:0000256" key="8">
    <source>
        <dbReference type="ARBA" id="ARBA00048741"/>
    </source>
</evidence>
<dbReference type="Pfam" id="PF00733">
    <property type="entry name" value="Asn_synthase"/>
    <property type="match status" value="1"/>
</dbReference>
<dbReference type="InterPro" id="IPR033738">
    <property type="entry name" value="AsnB_N"/>
</dbReference>
<dbReference type="NCBIfam" id="TIGR01536">
    <property type="entry name" value="asn_synth_AEB"/>
    <property type="match status" value="1"/>
</dbReference>
<dbReference type="PIRSF" id="PIRSF001589">
    <property type="entry name" value="Asn_synthetase_glu-h"/>
    <property type="match status" value="1"/>
</dbReference>
<dbReference type="InterPro" id="IPR014729">
    <property type="entry name" value="Rossmann-like_a/b/a_fold"/>
</dbReference>
<proteinExistence type="inferred from homology"/>
<dbReference type="InterPro" id="IPR001962">
    <property type="entry name" value="Asn_synthase"/>
</dbReference>
<evidence type="ECO:0000313" key="13">
    <source>
        <dbReference type="EMBL" id="MBB4716703.1"/>
    </source>
</evidence>
<dbReference type="GO" id="GO:0005524">
    <property type="term" value="F:ATP binding"/>
    <property type="evidence" value="ECO:0007669"/>
    <property type="project" value="UniProtKB-KW"/>
</dbReference>
<evidence type="ECO:0000256" key="7">
    <source>
        <dbReference type="ARBA" id="ARBA00022962"/>
    </source>
</evidence>
<evidence type="ECO:0000256" key="11">
    <source>
        <dbReference type="PIRSR" id="PIRSR001589-3"/>
    </source>
</evidence>
<dbReference type="Pfam" id="PF13537">
    <property type="entry name" value="GATase_7"/>
    <property type="match status" value="1"/>
</dbReference>
<dbReference type="GO" id="GO:0004066">
    <property type="term" value="F:asparagine synthase (glutamine-hydrolyzing) activity"/>
    <property type="evidence" value="ECO:0007669"/>
    <property type="project" value="UniProtKB-EC"/>
</dbReference>
<evidence type="ECO:0000256" key="3">
    <source>
        <dbReference type="ARBA" id="ARBA00012737"/>
    </source>
</evidence>
<evidence type="ECO:0000259" key="12">
    <source>
        <dbReference type="PROSITE" id="PS51278"/>
    </source>
</evidence>
<reference evidence="13 14" key="1">
    <citation type="submission" date="2020-08" db="EMBL/GenBank/DDBJ databases">
        <title>Sequencing the genomes of 1000 actinobacteria strains.</title>
        <authorList>
            <person name="Klenk H.-P."/>
        </authorList>
    </citation>
    <scope>NUCLEOTIDE SEQUENCE [LARGE SCALE GENOMIC DNA]</scope>
    <source>
        <strain evidence="13 14">DSM 40483</strain>
    </source>
</reference>